<name>A0A0F5MXS9_9MYCO</name>
<proteinExistence type="predicted"/>
<dbReference type="Proteomes" id="UP000192327">
    <property type="component" value="Unassembled WGS sequence"/>
</dbReference>
<evidence type="ECO:0000313" key="2">
    <source>
        <dbReference type="EMBL" id="KKB98832.1"/>
    </source>
</evidence>
<dbReference type="Proteomes" id="UP000034416">
    <property type="component" value="Unassembled WGS sequence"/>
</dbReference>
<sequence>MTARKSASKLDLNNKQITNLGEPQNGTDAARKVDVDTAHDNAISRDNHTGTQLSTTISDFDAAVRANRLDQMAAPTNPVGLGGNRLSSVGEPVSASDAATRGYVDSKLSEQVTSRVFKGVARVSSDSPVNIASPGATIDGITMDANDLVLLAGQTTGSQNGFYVYHGAASAMTRADNWDSDEDAKLGSYWVVTEGTHADSFALMTNDAPFVIGTSVLTLVHISATEGATAPYETDLGDGSATSFTCDHNLGTKAVNVVVVRNASPYDEIDVAILRPTANRVVIEPDDVWSAGQFHVTISKARG</sequence>
<evidence type="ECO:0000256" key="1">
    <source>
        <dbReference type="SAM" id="MobiDB-lite"/>
    </source>
</evidence>
<accession>A0A0F5MXS9</accession>
<comment type="caution">
    <text evidence="2">The sequence shown here is derived from an EMBL/GenBank/DDBJ whole genome shotgun (WGS) entry which is preliminary data.</text>
</comment>
<gene>
    <name evidence="3" type="ORF">BST15_17495</name>
    <name evidence="4" type="ORF">E6Q54_14595</name>
    <name evidence="2" type="ORF">WR43_12545</name>
</gene>
<dbReference type="Proteomes" id="UP000321797">
    <property type="component" value="Unassembled WGS sequence"/>
</dbReference>
<reference evidence="2" key="2">
    <citation type="submission" date="2015-04" db="EMBL/GenBank/DDBJ databases">
        <title>Genome sequence of Mycobacterium arupense strain GUC1.</title>
        <authorList>
            <person name="Greninger A.L."/>
            <person name="Cunningham G."/>
            <person name="Chiu C.Y."/>
            <person name="Miller S."/>
        </authorList>
    </citation>
    <scope>NUCLEOTIDE SEQUENCE</scope>
    <source>
        <strain evidence="2">GUC1</strain>
    </source>
</reference>
<dbReference type="AlphaFoldDB" id="A0A0F5MXS9"/>
<dbReference type="EMBL" id="LASW01000054">
    <property type="protein sequence ID" value="KKB98832.1"/>
    <property type="molecule type" value="Genomic_DNA"/>
</dbReference>
<organism evidence="2 5">
    <name type="scientific">Mycolicibacter arupensis</name>
    <dbReference type="NCBI Taxonomy" id="342002"/>
    <lineage>
        <taxon>Bacteria</taxon>
        <taxon>Bacillati</taxon>
        <taxon>Actinomycetota</taxon>
        <taxon>Actinomycetes</taxon>
        <taxon>Mycobacteriales</taxon>
        <taxon>Mycobacteriaceae</taxon>
        <taxon>Mycolicibacter</taxon>
    </lineage>
</organism>
<dbReference type="EMBL" id="MVHH01000050">
    <property type="protein sequence ID" value="OQZ93667.1"/>
    <property type="molecule type" value="Genomic_DNA"/>
</dbReference>
<protein>
    <recommendedName>
        <fullName evidence="8">Capsid decoration protein</fullName>
    </recommendedName>
</protein>
<feature type="compositionally biased region" description="Polar residues" evidence="1">
    <location>
        <begin position="11"/>
        <end position="27"/>
    </location>
</feature>
<dbReference type="PATRIC" id="fig|342002.3.peg.63"/>
<evidence type="ECO:0000313" key="4">
    <source>
        <dbReference type="EMBL" id="TXI54429.1"/>
    </source>
</evidence>
<reference evidence="3 6" key="3">
    <citation type="submission" date="2016-12" db="EMBL/GenBank/DDBJ databases">
        <title>The new phylogeny of genus Mycobacterium.</title>
        <authorList>
            <person name="Tortoli E."/>
            <person name="Trovato A."/>
            <person name="Cirillo D.M."/>
        </authorList>
    </citation>
    <scope>NUCLEOTIDE SEQUENCE [LARGE SCALE GENOMIC DNA]</scope>
    <source>
        <strain evidence="3 6">DSM 44942</strain>
    </source>
</reference>
<dbReference type="RefSeq" id="WP_046189930.1">
    <property type="nucleotide sequence ID" value="NZ_JACKUJ010000046.1"/>
</dbReference>
<evidence type="ECO:0000313" key="3">
    <source>
        <dbReference type="EMBL" id="OQZ93667.1"/>
    </source>
</evidence>
<dbReference type="OrthoDB" id="7058362at2"/>
<evidence type="ECO:0008006" key="8">
    <source>
        <dbReference type="Google" id="ProtNLM"/>
    </source>
</evidence>
<evidence type="ECO:0000313" key="5">
    <source>
        <dbReference type="Proteomes" id="UP000034416"/>
    </source>
</evidence>
<reference evidence="4 7" key="4">
    <citation type="submission" date="2018-09" db="EMBL/GenBank/DDBJ databases">
        <title>Metagenome Assembled Genomes from an Advanced Water Purification Facility.</title>
        <authorList>
            <person name="Stamps B.W."/>
            <person name="Spear J.R."/>
        </authorList>
    </citation>
    <scope>NUCLEOTIDE SEQUENCE [LARGE SCALE GENOMIC DNA]</scope>
    <source>
        <strain evidence="4">Bin_29_2</strain>
    </source>
</reference>
<dbReference type="STRING" id="342002.BST15_17495"/>
<feature type="region of interest" description="Disordered" evidence="1">
    <location>
        <begin position="1"/>
        <end position="29"/>
    </location>
</feature>
<evidence type="ECO:0000313" key="7">
    <source>
        <dbReference type="Proteomes" id="UP000321797"/>
    </source>
</evidence>
<dbReference type="EMBL" id="SSGD01000085">
    <property type="protein sequence ID" value="TXI54429.1"/>
    <property type="molecule type" value="Genomic_DNA"/>
</dbReference>
<evidence type="ECO:0000313" key="6">
    <source>
        <dbReference type="Proteomes" id="UP000192327"/>
    </source>
</evidence>
<reference evidence="5" key="1">
    <citation type="submission" date="2015-04" db="EMBL/GenBank/DDBJ databases">
        <title>Genome sequence of Mycobacterium arupense GUC1.</title>
        <authorList>
            <person name="Greninger A.L."/>
            <person name="Cunningham G."/>
            <person name="Chiu C.Y."/>
            <person name="Miller S."/>
        </authorList>
    </citation>
    <scope>NUCLEOTIDE SEQUENCE [LARGE SCALE GENOMIC DNA]</scope>
    <source>
        <strain evidence="5">GUC1</strain>
    </source>
</reference>
<keyword evidence="6" id="KW-1185">Reference proteome</keyword>